<protein>
    <recommendedName>
        <fullName evidence="4">Lipoprotein SmpA/OmlA domain-containing protein</fullName>
    </recommendedName>
</protein>
<dbReference type="EMBL" id="ACEC01000043">
    <property type="protein sequence ID" value="EEG31150.1"/>
    <property type="molecule type" value="Genomic_DNA"/>
</dbReference>
<dbReference type="AlphaFoldDB" id="C0EBN2"/>
<evidence type="ECO:0000313" key="3">
    <source>
        <dbReference type="Proteomes" id="UP000003340"/>
    </source>
</evidence>
<sequence>MVTLLAAALCAALFAGCGEKGAGPSGIRKEEFDKIWMGMDNYELLKLIGGNGDRIAEDEQNSVYTYTYKYPGEKGGYAIIVMRADMAESILNIPEVVSKEDHGLK</sequence>
<organism evidence="2 3">
    <name type="scientific">[Clostridium] methylpentosum DSM 5476</name>
    <dbReference type="NCBI Taxonomy" id="537013"/>
    <lineage>
        <taxon>Bacteria</taxon>
        <taxon>Bacillati</taxon>
        <taxon>Bacillota</taxon>
        <taxon>Clostridia</taxon>
        <taxon>Eubacteriales</taxon>
        <taxon>Oscillospiraceae</taxon>
        <taxon>Oscillospiraceae incertae sedis</taxon>
    </lineage>
</organism>
<keyword evidence="3" id="KW-1185">Reference proteome</keyword>
<dbReference type="Gene3D" id="3.30.1450.10">
    <property type="match status" value="1"/>
</dbReference>
<evidence type="ECO:0008006" key="4">
    <source>
        <dbReference type="Google" id="ProtNLM"/>
    </source>
</evidence>
<dbReference type="Proteomes" id="UP000003340">
    <property type="component" value="Unassembled WGS sequence"/>
</dbReference>
<comment type="caution">
    <text evidence="2">The sequence shown here is derived from an EMBL/GenBank/DDBJ whole genome shotgun (WGS) entry which is preliminary data.</text>
</comment>
<accession>C0EBN2</accession>
<evidence type="ECO:0000256" key="1">
    <source>
        <dbReference type="ARBA" id="ARBA00022729"/>
    </source>
</evidence>
<reference evidence="2 3" key="1">
    <citation type="submission" date="2009-01" db="EMBL/GenBank/DDBJ databases">
        <authorList>
            <person name="Fulton L."/>
            <person name="Clifton S."/>
            <person name="Fulton B."/>
            <person name="Xu J."/>
            <person name="Minx P."/>
            <person name="Pepin K.H."/>
            <person name="Johnson M."/>
            <person name="Bhonagiri V."/>
            <person name="Nash W.E."/>
            <person name="Mardis E.R."/>
            <person name="Wilson R.K."/>
        </authorList>
    </citation>
    <scope>NUCLEOTIDE SEQUENCE [LARGE SCALE GENOMIC DNA]</scope>
    <source>
        <strain evidence="2 3">DSM 5476</strain>
    </source>
</reference>
<dbReference type="InterPro" id="IPR037873">
    <property type="entry name" value="BamE-like"/>
</dbReference>
<keyword evidence="1" id="KW-0732">Signal</keyword>
<name>C0EBN2_9FIRM</name>
<reference evidence="2 3" key="2">
    <citation type="submission" date="2009-02" db="EMBL/GenBank/DDBJ databases">
        <title>Draft genome sequence of Clostridium methylpentosum (DSM 5476).</title>
        <authorList>
            <person name="Sudarsanam P."/>
            <person name="Ley R."/>
            <person name="Guruge J."/>
            <person name="Turnbaugh P.J."/>
            <person name="Mahowald M."/>
            <person name="Liep D."/>
            <person name="Gordon J."/>
        </authorList>
    </citation>
    <scope>NUCLEOTIDE SEQUENCE [LARGE SCALE GENOMIC DNA]</scope>
    <source>
        <strain evidence="2 3">DSM 5476</strain>
    </source>
</reference>
<dbReference type="HOGENOM" id="CLU_2231908_0_0_9"/>
<proteinExistence type="predicted"/>
<gene>
    <name evidence="2" type="ORF">CLOSTMETH_01250</name>
</gene>
<evidence type="ECO:0000313" key="2">
    <source>
        <dbReference type="EMBL" id="EEG31150.1"/>
    </source>
</evidence>